<feature type="signal peptide" evidence="1">
    <location>
        <begin position="1"/>
        <end position="16"/>
    </location>
</feature>
<gene>
    <name evidence="2" type="ORF">BSTOLATCC_MIC59</name>
</gene>
<accession>A0AAU9I435</accession>
<dbReference type="Proteomes" id="UP001162131">
    <property type="component" value="Unassembled WGS sequence"/>
</dbReference>
<sequence>MQNLWLPILILYFAKSQLVIDLLYNSSNDLALVSSIEASLQESFEDQIQILVRKKQIIPYPNNFEEKSDIIINLIGHSFAGINNLESDQIVLQAKKSKNLKNCFSWHSSISDHIKAFESLISYLNWEKFVVISDEDQAEYIGKILKQNYHTKSYYFPKNGSQALSNLLIGKQIKPTGIKNIVILNDGEDGVKLIQSLKAKNLYSGVLLLNQNLKNQINNGLAAYTESGLENANYKNDQECLAIIKFLRVILSYRNIYIRIKLNI</sequence>
<keyword evidence="3" id="KW-1185">Reference proteome</keyword>
<keyword evidence="1" id="KW-0732">Signal</keyword>
<evidence type="ECO:0000313" key="3">
    <source>
        <dbReference type="Proteomes" id="UP001162131"/>
    </source>
</evidence>
<proteinExistence type="predicted"/>
<feature type="chain" id="PRO_5043448628" description="Receptor ligand binding region domain-containing protein" evidence="1">
    <location>
        <begin position="17"/>
        <end position="264"/>
    </location>
</feature>
<comment type="caution">
    <text evidence="2">The sequence shown here is derived from an EMBL/GenBank/DDBJ whole genome shotgun (WGS) entry which is preliminary data.</text>
</comment>
<protein>
    <recommendedName>
        <fullName evidence="4">Receptor ligand binding region domain-containing protein</fullName>
    </recommendedName>
</protein>
<reference evidence="2" key="1">
    <citation type="submission" date="2021-09" db="EMBL/GenBank/DDBJ databases">
        <authorList>
            <consortium name="AG Swart"/>
            <person name="Singh M."/>
            <person name="Singh A."/>
            <person name="Seah K."/>
            <person name="Emmerich C."/>
        </authorList>
    </citation>
    <scope>NUCLEOTIDE SEQUENCE</scope>
    <source>
        <strain evidence="2">ATCC30299</strain>
    </source>
</reference>
<evidence type="ECO:0008006" key="4">
    <source>
        <dbReference type="Google" id="ProtNLM"/>
    </source>
</evidence>
<dbReference type="EMBL" id="CAJZBQ010000001">
    <property type="protein sequence ID" value="CAG9309844.1"/>
    <property type="molecule type" value="Genomic_DNA"/>
</dbReference>
<evidence type="ECO:0000313" key="2">
    <source>
        <dbReference type="EMBL" id="CAG9309844.1"/>
    </source>
</evidence>
<name>A0AAU9I435_9CILI</name>
<organism evidence="2 3">
    <name type="scientific">Blepharisma stoltei</name>
    <dbReference type="NCBI Taxonomy" id="1481888"/>
    <lineage>
        <taxon>Eukaryota</taxon>
        <taxon>Sar</taxon>
        <taxon>Alveolata</taxon>
        <taxon>Ciliophora</taxon>
        <taxon>Postciliodesmatophora</taxon>
        <taxon>Heterotrichea</taxon>
        <taxon>Heterotrichida</taxon>
        <taxon>Blepharismidae</taxon>
        <taxon>Blepharisma</taxon>
    </lineage>
</organism>
<evidence type="ECO:0000256" key="1">
    <source>
        <dbReference type="SAM" id="SignalP"/>
    </source>
</evidence>
<dbReference type="AlphaFoldDB" id="A0AAU9I435"/>